<keyword evidence="2" id="KW-1185">Reference proteome</keyword>
<dbReference type="OrthoDB" id="9996636at2"/>
<reference evidence="2" key="2">
    <citation type="submission" date="2014-05" db="EMBL/GenBank/DDBJ databases">
        <title>Draft genome sequence of Virgibacillus massiliensis Vm-5.</title>
        <authorList>
            <person name="Khelaifia S."/>
            <person name="Croce O."/>
            <person name="Lagier J.C."/>
            <person name="Raoult D."/>
        </authorList>
    </citation>
    <scope>NUCLEOTIDE SEQUENCE [LARGE SCALE GENOMIC DNA]</scope>
    <source>
        <strain evidence="2">Vm-5</strain>
    </source>
</reference>
<dbReference type="AlphaFoldDB" id="A0A024QIL4"/>
<dbReference type="STRING" id="1462526.BN990_04178"/>
<accession>A0A024QIL4</accession>
<dbReference type="Proteomes" id="UP000028875">
    <property type="component" value="Unassembled WGS sequence"/>
</dbReference>
<name>A0A024QIL4_9BACI</name>
<comment type="caution">
    <text evidence="1">The sequence shown here is derived from an EMBL/GenBank/DDBJ whole genome shotgun (WGS) entry which is preliminary data.</text>
</comment>
<protein>
    <submittedName>
        <fullName evidence="1">Uncharacterized protein</fullName>
    </submittedName>
</protein>
<evidence type="ECO:0000313" key="2">
    <source>
        <dbReference type="Proteomes" id="UP000028875"/>
    </source>
</evidence>
<organism evidence="1 2">
    <name type="scientific">Virgibacillus massiliensis</name>
    <dbReference type="NCBI Taxonomy" id="1462526"/>
    <lineage>
        <taxon>Bacteria</taxon>
        <taxon>Bacillati</taxon>
        <taxon>Bacillota</taxon>
        <taxon>Bacilli</taxon>
        <taxon>Bacillales</taxon>
        <taxon>Bacillaceae</taxon>
        <taxon>Virgibacillus</taxon>
    </lineage>
</organism>
<reference evidence="1 2" key="1">
    <citation type="submission" date="2014-03" db="EMBL/GenBank/DDBJ databases">
        <authorList>
            <person name="Urmite Genomes U."/>
        </authorList>
    </citation>
    <scope>NUCLEOTIDE SEQUENCE [LARGE SCALE GENOMIC DNA]</scope>
    <source>
        <strain evidence="1 2">Vm-5</strain>
    </source>
</reference>
<sequence>MSRPTKILQKDLDVTLQTLINQLKVIQGDAITLSEKLLNIDTSMMGNAEAEVISDLKQAYLDSGKPISQRVAELEDELETGNYSEVFTYENGNVIKHESSGDRVFTVTYNYKDDGSGELINSVKTFSNGNGKNVQVTKTYSYTNGDITGIQTETLISPEEPSE</sequence>
<dbReference type="EMBL" id="CCDP010000003">
    <property type="protein sequence ID" value="CDQ41801.1"/>
    <property type="molecule type" value="Genomic_DNA"/>
</dbReference>
<evidence type="ECO:0000313" key="1">
    <source>
        <dbReference type="EMBL" id="CDQ41801.1"/>
    </source>
</evidence>
<gene>
    <name evidence="1" type="ORF">BN990_04178</name>
</gene>
<dbReference type="RefSeq" id="WP_038246637.1">
    <property type="nucleotide sequence ID" value="NZ_BNER01000008.1"/>
</dbReference>
<proteinExistence type="predicted"/>